<evidence type="ECO:0000313" key="1">
    <source>
        <dbReference type="EMBL" id="CEK57682.1"/>
    </source>
</evidence>
<sequence>GMTVTWTSPRSGHGRKNCYGYLIVWYHKGSSVKYCQLFHLNETNEILTTQELEFNYNILKVEHSSDY</sequence>
<dbReference type="InterPro" id="IPR036116">
    <property type="entry name" value="FN3_sf"/>
</dbReference>
<accession>A0A0B6YND2</accession>
<organism evidence="1">
    <name type="scientific">Arion vulgaris</name>
    <dbReference type="NCBI Taxonomy" id="1028688"/>
    <lineage>
        <taxon>Eukaryota</taxon>
        <taxon>Metazoa</taxon>
        <taxon>Spiralia</taxon>
        <taxon>Lophotrochozoa</taxon>
        <taxon>Mollusca</taxon>
        <taxon>Gastropoda</taxon>
        <taxon>Heterobranchia</taxon>
        <taxon>Euthyneura</taxon>
        <taxon>Panpulmonata</taxon>
        <taxon>Eupulmonata</taxon>
        <taxon>Stylommatophora</taxon>
        <taxon>Helicina</taxon>
        <taxon>Arionoidea</taxon>
        <taxon>Arionidae</taxon>
        <taxon>Arion</taxon>
    </lineage>
</organism>
<dbReference type="AlphaFoldDB" id="A0A0B6YND2"/>
<dbReference type="EMBL" id="HACG01010817">
    <property type="protein sequence ID" value="CEK57682.1"/>
    <property type="molecule type" value="Transcribed_RNA"/>
</dbReference>
<feature type="non-terminal residue" evidence="1">
    <location>
        <position position="67"/>
    </location>
</feature>
<gene>
    <name evidence="1" type="primary">ORF30803</name>
</gene>
<reference evidence="1" key="1">
    <citation type="submission" date="2014-12" db="EMBL/GenBank/DDBJ databases">
        <title>Insight into the proteome of Arion vulgaris.</title>
        <authorList>
            <person name="Aradska J."/>
            <person name="Bulat T."/>
            <person name="Smidak R."/>
            <person name="Sarate P."/>
            <person name="Gangsoo J."/>
            <person name="Sialana F."/>
            <person name="Bilban M."/>
            <person name="Lubec G."/>
        </authorList>
    </citation>
    <scope>NUCLEOTIDE SEQUENCE</scope>
    <source>
        <tissue evidence="1">Skin</tissue>
    </source>
</reference>
<proteinExistence type="predicted"/>
<feature type="non-terminal residue" evidence="1">
    <location>
        <position position="1"/>
    </location>
</feature>
<name>A0A0B6YND2_9EUPU</name>
<protein>
    <submittedName>
        <fullName evidence="1">Uncharacterized protein</fullName>
    </submittedName>
</protein>
<dbReference type="SUPFAM" id="SSF49265">
    <property type="entry name" value="Fibronectin type III"/>
    <property type="match status" value="1"/>
</dbReference>